<feature type="compositionally biased region" description="Polar residues" evidence="1">
    <location>
        <begin position="751"/>
        <end position="765"/>
    </location>
</feature>
<name>A0ABQ8SIF4_PERAM</name>
<feature type="compositionally biased region" description="Basic and acidic residues" evidence="1">
    <location>
        <begin position="532"/>
        <end position="544"/>
    </location>
</feature>
<organism evidence="2 3">
    <name type="scientific">Periplaneta americana</name>
    <name type="common">American cockroach</name>
    <name type="synonym">Blatta americana</name>
    <dbReference type="NCBI Taxonomy" id="6978"/>
    <lineage>
        <taxon>Eukaryota</taxon>
        <taxon>Metazoa</taxon>
        <taxon>Ecdysozoa</taxon>
        <taxon>Arthropoda</taxon>
        <taxon>Hexapoda</taxon>
        <taxon>Insecta</taxon>
        <taxon>Pterygota</taxon>
        <taxon>Neoptera</taxon>
        <taxon>Polyneoptera</taxon>
        <taxon>Dictyoptera</taxon>
        <taxon>Blattodea</taxon>
        <taxon>Blattoidea</taxon>
        <taxon>Blattidae</taxon>
        <taxon>Blattinae</taxon>
        <taxon>Periplaneta</taxon>
    </lineage>
</organism>
<sequence>MGESINPYRVLVGRPEGKRPLGRPRRRWEDNIKMDLRKVGYDDREWINLTQDRDQWRAYVRAAVNLRPAVVNELRRWTSEEAFGDITVTPDCTSRIATSMDGGTTDVEEDIVDVGTDHRLPSPEEQIQTVALRFPAELVAVDVSGRAFDRMTSFRRSLIHVQVDADGTVRRRGGRNRRPRGRRRNTIAGTDQRELEQAVTGESPNASTDVPDISADTISVIRSASSDLLRSKDDSPTDSNKKSHFNTLKQWGKVKLKLIRSVSGESSKASTLSPEEVNIYETVAAKGKKGELKHDKKQSTVSKNTGNIPISTSSGAMNMAVKLREGSVRRRALTNGKEDQLHSSSGNWSASSESGRASIGSENTATTHQPKSTTTLSSAATSSNSLNHHQAPSSSVSSRRKFLNTSASSSISEGTLTPDIMSDLVAPFPDDGETSSIYSCDTEGYYTSFHMDSGLKTLKEEETLSPQTPLHSTIALSTSPGRGNSTLTAENEYELFGKGSTSTTTSSAGTVCTTLLVGNDNSISVAPAPAVPERKSSLEGKQDKNSQMVVAIIHKQSEVPSESPDSGHNTSSSPVDSTNSPPGTLTGRSSEYEFSESDLEGVDRIERIRVKTTINSSRIPSMCVITPPQSDDETCHYVPSYYNRKHSSQTLPSTTSSTDAKNVPMDKRNQLNLERELPKQTGNSAENSRSFYNSLPRTFEKQLSTDSDRSSENEPSRVRSRSACRAATPTGYGVVKQFERSASLRVRSRGLSPSPTRNSVVSNDAQKTTQQQKTTPTLKSPLQPFNNMLDKVKGVLSSASNNRKSSKSSAGEESDSSPTESKIPQPTDPGDYVTIADVRNNARTASYQGPSGNIYSNTGIARNTMDKMEYVSLNELPGSARASSPCANVLVSPTTSDSLERKRRQGARVTLDSEGKVVYSSDSLRRNKGAHTTFEPGPYVKDPSVTTPVSSPLPAHRVPKSNIRPVVVSNQQGRNSPCPVGGTANILNSPVSQRNRSMSPRQQISPTGGKPTSPTSPQLGKVIIKAGSKTTPMTRVASPPLAVASRPMSPKPSSASSGRGAYVHMQTARQSCASPPGGRSTTSSATSPNEDDEGKIPPCPANPKLVASYLQRTNPALYNRINEQQTSCNLNPTKIKRSDSYRMANSPLMQARKMSNIEIAAANVNNNPQAGRTFKGDGNLDCLKDNKIIGSGNEKINPVTERNSGKARVSTWNVKTGGDDAGQMEDASLTKTVINPNLLGRKFYGPQIKVDPNLFSSNAARPVTLPQENERARVLNNAGNNTEIW</sequence>
<feature type="region of interest" description="Disordered" evidence="1">
    <location>
        <begin position="334"/>
        <end position="401"/>
    </location>
</feature>
<dbReference type="EMBL" id="JAJSOF020000027">
    <property type="protein sequence ID" value="KAJ4433901.1"/>
    <property type="molecule type" value="Genomic_DNA"/>
</dbReference>
<accession>A0ABQ8SIF4</accession>
<reference evidence="2 3" key="1">
    <citation type="journal article" date="2022" name="Allergy">
        <title>Genome assembly and annotation of Periplaneta americana reveal a comprehensive cockroach allergen profile.</title>
        <authorList>
            <person name="Wang L."/>
            <person name="Xiong Q."/>
            <person name="Saelim N."/>
            <person name="Wang L."/>
            <person name="Nong W."/>
            <person name="Wan A.T."/>
            <person name="Shi M."/>
            <person name="Liu X."/>
            <person name="Cao Q."/>
            <person name="Hui J.H.L."/>
            <person name="Sookrung N."/>
            <person name="Leung T.F."/>
            <person name="Tungtrongchitr A."/>
            <person name="Tsui S.K.W."/>
        </authorList>
    </citation>
    <scope>NUCLEOTIDE SEQUENCE [LARGE SCALE GENOMIC DNA]</scope>
    <source>
        <strain evidence="2">PWHHKU_190912</strain>
    </source>
</reference>
<comment type="caution">
    <text evidence="2">The sequence shown here is derived from an EMBL/GenBank/DDBJ whole genome shotgun (WGS) entry which is preliminary data.</text>
</comment>
<feature type="region of interest" description="Disordered" evidence="1">
    <location>
        <begin position="970"/>
        <end position="1099"/>
    </location>
</feature>
<feature type="compositionally biased region" description="Polar residues" evidence="1">
    <location>
        <begin position="776"/>
        <end position="785"/>
    </location>
</feature>
<feature type="region of interest" description="Disordered" evidence="1">
    <location>
        <begin position="927"/>
        <end position="958"/>
    </location>
</feature>
<feature type="compositionally biased region" description="Polar residues" evidence="1">
    <location>
        <begin position="1067"/>
        <end position="1088"/>
    </location>
</feature>
<feature type="region of interest" description="Disordered" evidence="1">
    <location>
        <begin position="522"/>
        <end position="599"/>
    </location>
</feature>
<feature type="compositionally biased region" description="Basic and acidic residues" evidence="1">
    <location>
        <begin position="706"/>
        <end position="717"/>
    </location>
</feature>
<feature type="region of interest" description="Disordered" evidence="1">
    <location>
        <begin position="745"/>
        <end position="785"/>
    </location>
</feature>
<keyword evidence="3" id="KW-1185">Reference proteome</keyword>
<feature type="compositionally biased region" description="Polar residues" evidence="1">
    <location>
        <begin position="299"/>
        <end position="313"/>
    </location>
</feature>
<feature type="compositionally biased region" description="Low complexity" evidence="1">
    <location>
        <begin position="648"/>
        <end position="658"/>
    </location>
</feature>
<evidence type="ECO:0000313" key="2">
    <source>
        <dbReference type="EMBL" id="KAJ4433901.1"/>
    </source>
</evidence>
<feature type="region of interest" description="Disordered" evidence="1">
    <location>
        <begin position="879"/>
        <end position="909"/>
    </location>
</feature>
<feature type="region of interest" description="Disordered" evidence="1">
    <location>
        <begin position="170"/>
        <end position="213"/>
    </location>
</feature>
<feature type="compositionally biased region" description="Basic and acidic residues" evidence="1">
    <location>
        <begin position="288"/>
        <end position="298"/>
    </location>
</feature>
<feature type="compositionally biased region" description="Low complexity" evidence="1">
    <location>
        <begin position="1005"/>
        <end position="1017"/>
    </location>
</feature>
<gene>
    <name evidence="2" type="ORF">ANN_16214</name>
</gene>
<feature type="region of interest" description="Disordered" evidence="1">
    <location>
        <begin position="286"/>
        <end position="313"/>
    </location>
</feature>
<feature type="compositionally biased region" description="Polar residues" evidence="1">
    <location>
        <begin position="881"/>
        <end position="897"/>
    </location>
</feature>
<evidence type="ECO:0000313" key="3">
    <source>
        <dbReference type="Proteomes" id="UP001148838"/>
    </source>
</evidence>
<feature type="compositionally biased region" description="Polar residues" evidence="1">
    <location>
        <begin position="388"/>
        <end position="401"/>
    </location>
</feature>
<feature type="compositionally biased region" description="Polar residues" evidence="1">
    <location>
        <begin position="680"/>
        <end position="705"/>
    </location>
</feature>
<proteinExistence type="predicted"/>
<feature type="compositionally biased region" description="Polar residues" evidence="1">
    <location>
        <begin position="558"/>
        <end position="589"/>
    </location>
</feature>
<evidence type="ECO:0000256" key="1">
    <source>
        <dbReference type="SAM" id="MobiDB-lite"/>
    </source>
</evidence>
<protein>
    <recommendedName>
        <fullName evidence="4">WASP family protein member</fullName>
    </recommendedName>
</protein>
<evidence type="ECO:0008006" key="4">
    <source>
        <dbReference type="Google" id="ProtNLM"/>
    </source>
</evidence>
<feature type="compositionally biased region" description="Low complexity" evidence="1">
    <location>
        <begin position="798"/>
        <end position="811"/>
    </location>
</feature>
<feature type="region of interest" description="Disordered" evidence="1">
    <location>
        <begin position="798"/>
        <end position="833"/>
    </location>
</feature>
<feature type="region of interest" description="Disordered" evidence="1">
    <location>
        <begin position="645"/>
        <end position="726"/>
    </location>
</feature>
<feature type="compositionally biased region" description="Basic and acidic residues" evidence="1">
    <location>
        <begin position="664"/>
        <end position="678"/>
    </location>
</feature>
<feature type="compositionally biased region" description="Polar residues" evidence="1">
    <location>
        <begin position="360"/>
        <end position="371"/>
    </location>
</feature>
<feature type="compositionally biased region" description="Low complexity" evidence="1">
    <location>
        <begin position="343"/>
        <end position="354"/>
    </location>
</feature>
<feature type="compositionally biased region" description="Basic residues" evidence="1">
    <location>
        <begin position="170"/>
        <end position="185"/>
    </location>
</feature>
<feature type="compositionally biased region" description="Low complexity" evidence="1">
    <location>
        <begin position="766"/>
        <end position="775"/>
    </location>
</feature>
<feature type="compositionally biased region" description="Low complexity" evidence="1">
    <location>
        <begin position="372"/>
        <end position="387"/>
    </location>
</feature>
<feature type="compositionally biased region" description="Polar residues" evidence="1">
    <location>
        <begin position="985"/>
        <end position="1004"/>
    </location>
</feature>
<feature type="compositionally biased region" description="Low complexity" evidence="1">
    <location>
        <begin position="943"/>
        <end position="952"/>
    </location>
</feature>
<dbReference type="Proteomes" id="UP001148838">
    <property type="component" value="Unassembled WGS sequence"/>
</dbReference>